<dbReference type="InterPro" id="IPR000847">
    <property type="entry name" value="LysR_HTH_N"/>
</dbReference>
<dbReference type="InterPro" id="IPR036390">
    <property type="entry name" value="WH_DNA-bd_sf"/>
</dbReference>
<dbReference type="KEGG" id="csq:CSCA_0150"/>
<dbReference type="InterPro" id="IPR036388">
    <property type="entry name" value="WH-like_DNA-bd_sf"/>
</dbReference>
<feature type="domain" description="HTH lysR-type" evidence="1">
    <location>
        <begin position="25"/>
        <end position="83"/>
    </location>
</feature>
<dbReference type="GO" id="GO:0003700">
    <property type="term" value="F:DNA-binding transcription factor activity"/>
    <property type="evidence" value="ECO:0007669"/>
    <property type="project" value="InterPro"/>
</dbReference>
<dbReference type="Proteomes" id="UP000033115">
    <property type="component" value="Chromosome"/>
</dbReference>
<dbReference type="AlphaFoldDB" id="A0A0E3M4R2"/>
<dbReference type="InterPro" id="IPR051815">
    <property type="entry name" value="Molybdate_resp_trans_reg"/>
</dbReference>
<keyword evidence="3" id="KW-1185">Reference proteome</keyword>
<organism evidence="2 3">
    <name type="scientific">Clostridium scatologenes</name>
    <dbReference type="NCBI Taxonomy" id="1548"/>
    <lineage>
        <taxon>Bacteria</taxon>
        <taxon>Bacillati</taxon>
        <taxon>Bacillota</taxon>
        <taxon>Clostridia</taxon>
        <taxon>Eubacteriales</taxon>
        <taxon>Clostridiaceae</taxon>
        <taxon>Clostridium</taxon>
    </lineage>
</organism>
<evidence type="ECO:0000313" key="3">
    <source>
        <dbReference type="Proteomes" id="UP000033115"/>
    </source>
</evidence>
<protein>
    <submittedName>
        <fullName evidence="2">Putative transcriptional regulator, ModE family</fullName>
    </submittedName>
</protein>
<name>A0A0E3M4R2_CLOSL</name>
<dbReference type="SUPFAM" id="SSF46785">
    <property type="entry name" value="Winged helix' DNA-binding domain"/>
    <property type="match status" value="1"/>
</dbReference>
<dbReference type="PANTHER" id="PTHR30432">
    <property type="entry name" value="TRANSCRIPTIONAL REGULATOR MODE"/>
    <property type="match status" value="1"/>
</dbReference>
<dbReference type="RefSeq" id="WP_029162430.1">
    <property type="nucleotide sequence ID" value="NZ_CP009933.1"/>
</dbReference>
<sequence length="111" mass="12348">MLKLKYKIWLQDEGRTFGKGVYNLLIGVKNTGSLSEAAKSMGMSYNKAHNLIKNAGKRLGFELLVSKSGGNKGGGSILTPEAEEFIKTYNEFLDECNEALQTIFSKYFKNN</sequence>
<dbReference type="STRING" id="1548.CSCA_0150"/>
<gene>
    <name evidence="2" type="ORF">CSCA_0150</name>
</gene>
<dbReference type="PANTHER" id="PTHR30432:SF1">
    <property type="entry name" value="DNA-BINDING TRANSCRIPTIONAL DUAL REGULATOR MODE"/>
    <property type="match status" value="1"/>
</dbReference>
<dbReference type="HOGENOM" id="CLU_125440_3_0_9"/>
<proteinExistence type="predicted"/>
<evidence type="ECO:0000313" key="2">
    <source>
        <dbReference type="EMBL" id="AKA67275.1"/>
    </source>
</evidence>
<reference evidence="2 3" key="1">
    <citation type="journal article" date="2015" name="J. Biotechnol.">
        <title>Complete genome sequence of a malodorant-producing acetogen, Clostridium scatologenes ATCC 25775(T).</title>
        <authorList>
            <person name="Zhu Z."/>
            <person name="Guo T."/>
            <person name="Zheng H."/>
            <person name="Song T."/>
            <person name="Ouyang P."/>
            <person name="Xie J."/>
        </authorList>
    </citation>
    <scope>NUCLEOTIDE SEQUENCE [LARGE SCALE GENOMIC DNA]</scope>
    <source>
        <strain evidence="2 3">ATCC 25775</strain>
    </source>
</reference>
<accession>A0A0E3M4R2</accession>
<evidence type="ECO:0000259" key="1">
    <source>
        <dbReference type="Pfam" id="PF00126"/>
    </source>
</evidence>
<dbReference type="Pfam" id="PF00126">
    <property type="entry name" value="HTH_1"/>
    <property type="match status" value="1"/>
</dbReference>
<dbReference type="EMBL" id="CP009933">
    <property type="protein sequence ID" value="AKA67275.1"/>
    <property type="molecule type" value="Genomic_DNA"/>
</dbReference>
<dbReference type="Gene3D" id="1.10.10.10">
    <property type="entry name" value="Winged helix-like DNA-binding domain superfamily/Winged helix DNA-binding domain"/>
    <property type="match status" value="1"/>
</dbReference>